<dbReference type="SUPFAM" id="SSF56436">
    <property type="entry name" value="C-type lectin-like"/>
    <property type="match status" value="1"/>
</dbReference>
<feature type="domain" description="Sulfatase-modifying factor enzyme-like" evidence="1">
    <location>
        <begin position="48"/>
        <end position="256"/>
    </location>
</feature>
<dbReference type="PANTHER" id="PTHR23150:SF19">
    <property type="entry name" value="FORMYLGLYCINE-GENERATING ENZYME"/>
    <property type="match status" value="1"/>
</dbReference>
<dbReference type="InterPro" id="IPR042095">
    <property type="entry name" value="SUMF_sf"/>
</dbReference>
<evidence type="ECO:0000259" key="1">
    <source>
        <dbReference type="Pfam" id="PF03781"/>
    </source>
</evidence>
<dbReference type="GO" id="GO:0120147">
    <property type="term" value="F:formylglycine-generating oxidase activity"/>
    <property type="evidence" value="ECO:0007669"/>
    <property type="project" value="TreeGrafter"/>
</dbReference>
<comment type="caution">
    <text evidence="2">The sequence shown here is derived from an EMBL/GenBank/DDBJ whole genome shotgun (WGS) entry which is preliminary data.</text>
</comment>
<evidence type="ECO:0000313" key="2">
    <source>
        <dbReference type="EMBL" id="EKF55769.1"/>
    </source>
</evidence>
<dbReference type="EMBL" id="AMSG01000005">
    <property type="protein sequence ID" value="EKF55769.1"/>
    <property type="molecule type" value="Genomic_DNA"/>
</dbReference>
<dbReference type="Pfam" id="PF03781">
    <property type="entry name" value="FGE-sulfatase"/>
    <property type="match status" value="1"/>
</dbReference>
<evidence type="ECO:0000313" key="3">
    <source>
        <dbReference type="Proteomes" id="UP000007364"/>
    </source>
</evidence>
<dbReference type="Gene3D" id="3.90.1580.10">
    <property type="entry name" value="paralog of FGE (formylglycine-generating enzyme)"/>
    <property type="match status" value="1"/>
</dbReference>
<dbReference type="PANTHER" id="PTHR23150">
    <property type="entry name" value="SULFATASE MODIFYING FACTOR 1, 2"/>
    <property type="match status" value="1"/>
</dbReference>
<sequence length="260" mass="29731">MVMMAEFKKYGVLIICLLLTTIALAQQPTMARIRAGEYIPLYGNDTVAVKVDAFLLDKYPVSVKDYLQFVKTNPSWKRSNIKSIFADKGYLKSWESDILLGDELNENAAVNYVSWFAAKAYCECQGKRLPTLDEWEYVAMADETKKDARKDVNYTEKILSWYETPNTALLSVGQKQPNYWGVYDMHDLVWEWTMDYNSVMLSGESRRDVDSDQNLFCGAASIGATDLMNYAAFMRYAFRGSIKARYAVKNLGFRCALDIN</sequence>
<dbReference type="RefSeq" id="WP_008991077.1">
    <property type="nucleotide sequence ID" value="NZ_AMSG01000005.1"/>
</dbReference>
<name>K2PWG1_9FLAO</name>
<dbReference type="PATRIC" id="fig|555500.3.peg.1249"/>
<dbReference type="InterPro" id="IPR051043">
    <property type="entry name" value="Sulfatase_Mod_Factor_Kinase"/>
</dbReference>
<dbReference type="InterPro" id="IPR005532">
    <property type="entry name" value="SUMF_dom"/>
</dbReference>
<dbReference type="Proteomes" id="UP000007364">
    <property type="component" value="Unassembled WGS sequence"/>
</dbReference>
<reference evidence="2 3" key="1">
    <citation type="journal article" date="2012" name="J. Bacteriol.">
        <title>Genome Sequence of Galbibacter marinum Type Strain ck-I2-15.</title>
        <authorList>
            <person name="Lai Q."/>
            <person name="Li C."/>
            <person name="Shao Z."/>
        </authorList>
    </citation>
    <scope>NUCLEOTIDE SEQUENCE [LARGE SCALE GENOMIC DNA]</scope>
    <source>
        <strain evidence="3">ck-I2-15</strain>
    </source>
</reference>
<proteinExistence type="predicted"/>
<accession>K2PWG1</accession>
<dbReference type="AlphaFoldDB" id="K2PWG1"/>
<gene>
    <name evidence="2" type="ORF">I215_06027</name>
</gene>
<protein>
    <submittedName>
        <fullName evidence="2">Sulfatase-modifying factor protein</fullName>
    </submittedName>
</protein>
<keyword evidence="3" id="KW-1185">Reference proteome</keyword>
<dbReference type="InterPro" id="IPR016187">
    <property type="entry name" value="CTDL_fold"/>
</dbReference>
<dbReference type="STRING" id="555500.I215_06027"/>
<dbReference type="eggNOG" id="COG1262">
    <property type="taxonomic scope" value="Bacteria"/>
</dbReference>
<organism evidence="2 3">
    <name type="scientific">Galbibacter marinus</name>
    <dbReference type="NCBI Taxonomy" id="555500"/>
    <lineage>
        <taxon>Bacteria</taxon>
        <taxon>Pseudomonadati</taxon>
        <taxon>Bacteroidota</taxon>
        <taxon>Flavobacteriia</taxon>
        <taxon>Flavobacteriales</taxon>
        <taxon>Flavobacteriaceae</taxon>
        <taxon>Galbibacter</taxon>
    </lineage>
</organism>